<dbReference type="SUPFAM" id="SSF56112">
    <property type="entry name" value="Protein kinase-like (PK-like)"/>
    <property type="match status" value="1"/>
</dbReference>
<proteinExistence type="predicted"/>
<dbReference type="EMBL" id="DS469514">
    <property type="protein sequence ID" value="EDO48437.1"/>
    <property type="molecule type" value="Genomic_DNA"/>
</dbReference>
<dbReference type="FunFam" id="3.30.1010.10:FF:000010">
    <property type="entry name" value="serine/threonine-protein kinase SMG1 isoform X1"/>
    <property type="match status" value="1"/>
</dbReference>
<dbReference type="SMART" id="SM01345">
    <property type="entry name" value="Rapamycin_bind"/>
    <property type="match status" value="1"/>
</dbReference>
<keyword evidence="3" id="KW-0547">Nucleotide-binding</keyword>
<dbReference type="Pfam" id="PF00454">
    <property type="entry name" value="PI3_PI4_kinase"/>
    <property type="match status" value="1"/>
</dbReference>
<evidence type="ECO:0000256" key="6">
    <source>
        <dbReference type="SAM" id="MobiDB-lite"/>
    </source>
</evidence>
<feature type="domain" description="PI3K/PI4K catalytic" evidence="7">
    <location>
        <begin position="420"/>
        <end position="764"/>
    </location>
</feature>
<feature type="region of interest" description="Disordered" evidence="6">
    <location>
        <begin position="1793"/>
        <end position="1882"/>
    </location>
</feature>
<name>A7RJW4_NEMVE</name>
<feature type="domain" description="FATC" evidence="9">
    <location>
        <begin position="1908"/>
        <end position="1940"/>
    </location>
</feature>
<dbReference type="InterPro" id="IPR039414">
    <property type="entry name" value="SMG1_PIKKc"/>
</dbReference>
<dbReference type="CDD" id="cd05170">
    <property type="entry name" value="PIKKc_SMG1"/>
    <property type="match status" value="1"/>
</dbReference>
<dbReference type="InterPro" id="IPR050517">
    <property type="entry name" value="DDR_Repair_Kinase"/>
</dbReference>
<keyword evidence="4" id="KW-0418">Kinase</keyword>
<evidence type="ECO:0000259" key="9">
    <source>
        <dbReference type="PROSITE" id="PS51190"/>
    </source>
</evidence>
<dbReference type="Gene3D" id="3.30.1010.10">
    <property type="entry name" value="Phosphatidylinositol 3-kinase Catalytic Subunit, Chain A, domain 4"/>
    <property type="match status" value="1"/>
</dbReference>
<dbReference type="PANTHER" id="PTHR11139:SF71">
    <property type="entry name" value="SERINE_THREONINE-PROTEIN KINASE SMG1"/>
    <property type="match status" value="1"/>
</dbReference>
<gene>
    <name evidence="10" type="ORF">NEMVEDRAFT_v1g159600</name>
</gene>
<dbReference type="STRING" id="45351.A7RJW4"/>
<dbReference type="PROSITE" id="PS51190">
    <property type="entry name" value="FATC"/>
    <property type="match status" value="1"/>
</dbReference>
<evidence type="ECO:0000256" key="1">
    <source>
        <dbReference type="ARBA" id="ARBA00012513"/>
    </source>
</evidence>
<keyword evidence="5" id="KW-0067">ATP-binding</keyword>
<dbReference type="FunCoup" id="A7RJW4">
    <property type="interactions" value="395"/>
</dbReference>
<feature type="domain" description="FAT" evidence="8">
    <location>
        <begin position="1"/>
        <end position="162"/>
    </location>
</feature>
<evidence type="ECO:0000313" key="11">
    <source>
        <dbReference type="Proteomes" id="UP000001593"/>
    </source>
</evidence>
<dbReference type="InterPro" id="IPR018936">
    <property type="entry name" value="PI3/4_kinase_CS"/>
</dbReference>
<dbReference type="InterPro" id="IPR014009">
    <property type="entry name" value="PIK_FAT"/>
</dbReference>
<dbReference type="PhylomeDB" id="A7RJW4"/>
<dbReference type="Gene3D" id="1.10.1070.11">
    <property type="entry name" value="Phosphatidylinositol 3-/4-kinase, catalytic domain"/>
    <property type="match status" value="1"/>
</dbReference>
<dbReference type="InterPro" id="IPR036940">
    <property type="entry name" value="PI3/4_kinase_cat_sf"/>
</dbReference>
<keyword evidence="2" id="KW-0808">Transferase</keyword>
<evidence type="ECO:0000256" key="5">
    <source>
        <dbReference type="ARBA" id="ARBA00022840"/>
    </source>
</evidence>
<evidence type="ECO:0000256" key="2">
    <source>
        <dbReference type="ARBA" id="ARBA00022679"/>
    </source>
</evidence>
<dbReference type="PROSITE" id="PS00916">
    <property type="entry name" value="PI3_4_KINASE_2"/>
    <property type="match status" value="1"/>
</dbReference>
<feature type="region of interest" description="Disordered" evidence="6">
    <location>
        <begin position="196"/>
        <end position="217"/>
    </location>
</feature>
<sequence>MDATRKQLLQVCPSLLDANPNCLDVLLSVWKGVRDRLFKHYHYAAKAYFMYLKIGSQVRFLDSLPKYDVPQKINKSSDDGNVTATLRLLRLLVKHAGELRTVLEEGLAHTPTRPWKDIIPQLFSRLNHPETYVRQSVSDLLCRIAMDAPHLIVYPAVVGSATSMPQFLNKKIKTEGIPYTAIFKEMCHELLEALGKPQRPSSQPDIPLADTTDKPEADNSMGACYRTIVSSLQSLNPKLVTELQGFIQELRRITLLWEELWLGSLIQTHQDVVRRQQQLDEEIKRVNSNVNLTDGQRAALIREKHVAIMRPIVFALEQLQKITNQQACTPHEQWFHRAYSALIEKALASLTNPANPSDARSSWDPFKQLLQTLQGRSMKKSAYSLVMEDISPTLAKMKSTAIYMPGQSHFEGEIVSISAVVNEVNILPTKTKPKKLVFVGSDGQRHTYLFKGLEDLHLDERIMQFLSICNNMFTRADSHRCPLFCARHYSVTPLGPRSGLIQWVDGAVPVFALYKRWQQREAATNALLKSAQGSNQPPPPPMKPSELFYSKMTPALKEKGIVDPKESGRKEWPIAVMRQVLEELIAETPSDLLSRELWCSSTGALEWWHMTKTYARSTAVMSMIGYIIGLGDRHLDNMLIDFTTGEVVHIDYNVCFEKGRGLRVPEKVPFRMTPNLEMALGVTGVEGMFRLSCEQVLKILKQGRETLLTLLEAFVYDPLVDWTTANDSAFASAFYGGGAPSMTDSKENKKEMERGVTQSLFSSRVAEMKVSWTVNRDDMLNGLHNLLEHLEVYTGAVRHLKSMDLTLEQLKAQQEMLQHAVSNTNHPLHSLQAKFDEQIKRQADHDKVLRSIKEKLNECRNWQMEHKVSFEMIRSSKLSILVTEILKPLDVGVPCFSPAIKFLKGAGQGNIISQCEQLETELSGLLQQRRVLLRNCLDLIHTYATVTSQFPADHLQHNRTFEWMRWLNQLVENSLVLVQAEETRSRPAKSDDPLPLSSVTALMSMEVKLQSNLTEQNGKLIKFCERRKQESVETGFLSKAVMEAYSNLKKCITDNHDSAVFCLASVITTALCSLSKRCLIMENTARVAGDRLSDLTSRDGDWFLEELCSMSGNVTQLLSLLRDHPVPDKQLLVYKMADAMKAVVAVHKVFVALQELMTNFRSIIVPEAIKGLLLEEPSVLQMVENLQNLVSREDVKLLGEALDSELKGKGVSIIQDGFGFDESVSQLQQQFDSILQNGGSNGDESSKMTAGQMLLTGFNGLFTKVESELTVMAAAMSKINSATGDLTCDVIQDACKLQVHVHSSSEMDHVCSKLFFVKRLVVMTSFFSASKCLAENLKGNVADNPLSETPYVWDAEKCFSEDDLAVNIRHFIADTVQRRILGIPSHALGAVVLTYAQVLGTGDELSEQGDTIALENACKKIVDANIKKGLFKHKQLSHVGSLTSAYDVAWRKHDFARRLDNNVNLYKGVVQRAQLQLARFQWLYEEDLLRCPMRGNNMISPARGAIMADMRKRVQALAQIEPAVKAVEDKIIAQQSSIEQRLKWAAGANPGLNSVLKDFEKTVSDRKQLLQTETKYSSDVCSLSNALIHFELLRGHSSEAISLDNTLTALVKMCQESSAQLEKSFSILKTVSNVTSLMQITCPPDAPITLEWMKSMLESVGKDISSHKSRKSQAVNNVAGKRDVLKSFTNNLRAVIVSHQQLVGDVKALLTTMAKDEEAEESKAAKVFISTYNRLSEECAQLIKSVHNGHEKTVSSSRACLMVRWTPLFRTRKNSSSSRAVHDHLVSLASPLMSEDQSSNGGKTPIPAPPPTFASGTTHPFKSIPHHHPTILQREYGHSPANGAASPSTRPSTASGGKKNSASPRKTSVSLARDPKTGKAVQQRNTYAISVWRRVKAKLEGRDLDPTKRMSVTDQVDLVIRESTSLDNLCQMYEGWTAWV</sequence>
<dbReference type="GO" id="GO:0005524">
    <property type="term" value="F:ATP binding"/>
    <property type="evidence" value="ECO:0007669"/>
    <property type="project" value="UniProtKB-KW"/>
</dbReference>
<dbReference type="GO" id="GO:0004674">
    <property type="term" value="F:protein serine/threonine kinase activity"/>
    <property type="evidence" value="ECO:0007669"/>
    <property type="project" value="UniProtKB-EC"/>
</dbReference>
<dbReference type="InterPro" id="IPR003152">
    <property type="entry name" value="FATC_dom"/>
</dbReference>
<keyword evidence="11" id="KW-1185">Reference proteome</keyword>
<dbReference type="HOGENOM" id="CLU_235007_0_0_1"/>
<dbReference type="InterPro" id="IPR011009">
    <property type="entry name" value="Kinase-like_dom_sf"/>
</dbReference>
<dbReference type="Proteomes" id="UP000001593">
    <property type="component" value="Unassembled WGS sequence"/>
</dbReference>
<evidence type="ECO:0000313" key="10">
    <source>
        <dbReference type="EMBL" id="EDO48437.1"/>
    </source>
</evidence>
<feature type="compositionally biased region" description="Polar residues" evidence="6">
    <location>
        <begin position="1858"/>
        <end position="1870"/>
    </location>
</feature>
<dbReference type="eggNOG" id="KOG0891">
    <property type="taxonomic scope" value="Eukaryota"/>
</dbReference>
<evidence type="ECO:0000259" key="8">
    <source>
        <dbReference type="PROSITE" id="PS51189"/>
    </source>
</evidence>
<evidence type="ECO:0000256" key="4">
    <source>
        <dbReference type="ARBA" id="ARBA00022777"/>
    </source>
</evidence>
<dbReference type="InParanoid" id="A7RJW4"/>
<dbReference type="FunFam" id="1.10.1070.11:FF:000008">
    <property type="entry name" value="serine/threonine-protein kinase SMG1 isoform X2"/>
    <property type="match status" value="1"/>
</dbReference>
<dbReference type="SUPFAM" id="SSF48371">
    <property type="entry name" value="ARM repeat"/>
    <property type="match status" value="1"/>
</dbReference>
<dbReference type="PROSITE" id="PS51189">
    <property type="entry name" value="FAT"/>
    <property type="match status" value="1"/>
</dbReference>
<dbReference type="InterPro" id="IPR000403">
    <property type="entry name" value="PI3/4_kinase_cat_dom"/>
</dbReference>
<accession>A7RJW4</accession>
<dbReference type="SMART" id="SM00146">
    <property type="entry name" value="PI3Kc"/>
    <property type="match status" value="1"/>
</dbReference>
<organism evidence="10 11">
    <name type="scientific">Nematostella vectensis</name>
    <name type="common">Starlet sea anemone</name>
    <dbReference type="NCBI Taxonomy" id="45351"/>
    <lineage>
        <taxon>Eukaryota</taxon>
        <taxon>Metazoa</taxon>
        <taxon>Cnidaria</taxon>
        <taxon>Anthozoa</taxon>
        <taxon>Hexacorallia</taxon>
        <taxon>Actiniaria</taxon>
        <taxon>Edwardsiidae</taxon>
        <taxon>Nematostella</taxon>
    </lineage>
</organism>
<dbReference type="PROSITE" id="PS50290">
    <property type="entry name" value="PI3_4_KINASE_3"/>
    <property type="match status" value="1"/>
</dbReference>
<dbReference type="InterPro" id="IPR016024">
    <property type="entry name" value="ARM-type_fold"/>
</dbReference>
<dbReference type="EC" id="2.7.11.1" evidence="1"/>
<feature type="compositionally biased region" description="Low complexity" evidence="6">
    <location>
        <begin position="1843"/>
        <end position="1857"/>
    </location>
</feature>
<dbReference type="SMART" id="SM01343">
    <property type="entry name" value="FATC"/>
    <property type="match status" value="1"/>
</dbReference>
<dbReference type="OMA" id="IESESTX"/>
<evidence type="ECO:0000259" key="7">
    <source>
        <dbReference type="PROSITE" id="PS50290"/>
    </source>
</evidence>
<protein>
    <recommendedName>
        <fullName evidence="1">non-specific serine/threonine protein kinase</fullName>
        <ecNumber evidence="1">2.7.11.1</ecNumber>
    </recommendedName>
</protein>
<reference evidence="10 11" key="1">
    <citation type="journal article" date="2007" name="Science">
        <title>Sea anemone genome reveals ancestral eumetazoan gene repertoire and genomic organization.</title>
        <authorList>
            <person name="Putnam N.H."/>
            <person name="Srivastava M."/>
            <person name="Hellsten U."/>
            <person name="Dirks B."/>
            <person name="Chapman J."/>
            <person name="Salamov A."/>
            <person name="Terry A."/>
            <person name="Shapiro H."/>
            <person name="Lindquist E."/>
            <person name="Kapitonov V.V."/>
            <person name="Jurka J."/>
            <person name="Genikhovich G."/>
            <person name="Grigoriev I.V."/>
            <person name="Lucas S.M."/>
            <person name="Steele R.E."/>
            <person name="Finnerty J.R."/>
            <person name="Technau U."/>
            <person name="Martindale M.Q."/>
            <person name="Rokhsar D.S."/>
        </authorList>
    </citation>
    <scope>NUCLEOTIDE SEQUENCE [LARGE SCALE GENOMIC DNA]</scope>
    <source>
        <strain evidence="11">CH2 X CH6</strain>
    </source>
</reference>
<dbReference type="PANTHER" id="PTHR11139">
    <property type="entry name" value="ATAXIA TELANGIECTASIA MUTATED ATM -RELATED"/>
    <property type="match status" value="1"/>
</dbReference>
<evidence type="ECO:0000256" key="3">
    <source>
        <dbReference type="ARBA" id="ARBA00022741"/>
    </source>
</evidence>
<dbReference type="GO" id="GO:0000184">
    <property type="term" value="P:nuclear-transcribed mRNA catabolic process, nonsense-mediated decay"/>
    <property type="evidence" value="ECO:0007669"/>
    <property type="project" value="InterPro"/>
</dbReference>
<dbReference type="Pfam" id="PF02260">
    <property type="entry name" value="FATC"/>
    <property type="match status" value="1"/>
</dbReference>